<comment type="cofactor">
    <cofactor evidence="1">
        <name>Zn(2+)</name>
        <dbReference type="ChEBI" id="CHEBI:29105"/>
    </cofactor>
</comment>
<organism evidence="12 13">
    <name type="scientific">Candidatus Giovannonibacteria bacterium GW2011_GWF2_42_19</name>
    <dbReference type="NCBI Taxonomy" id="1618659"/>
    <lineage>
        <taxon>Bacteria</taxon>
        <taxon>Candidatus Giovannoniibacteriota</taxon>
    </lineage>
</organism>
<evidence type="ECO:0000256" key="5">
    <source>
        <dbReference type="ARBA" id="ARBA00022723"/>
    </source>
</evidence>
<dbReference type="GO" id="GO:0008270">
    <property type="term" value="F:zinc ion binding"/>
    <property type="evidence" value="ECO:0007669"/>
    <property type="project" value="InterPro"/>
</dbReference>
<dbReference type="Proteomes" id="UP000034036">
    <property type="component" value="Unassembled WGS sequence"/>
</dbReference>
<keyword evidence="3 12" id="KW-0808">Transferase</keyword>
<evidence type="ECO:0000256" key="4">
    <source>
        <dbReference type="ARBA" id="ARBA00022695"/>
    </source>
</evidence>
<name>A0A0G0ZD95_9BACT</name>
<protein>
    <submittedName>
        <fullName evidence="12">Galactose-1-phosphate uridylyltransferase</fullName>
    </submittedName>
</protein>
<feature type="domain" description="Galactose-1-phosphate uridyl transferase N-terminal" evidence="10">
    <location>
        <begin position="75"/>
        <end position="180"/>
    </location>
</feature>
<dbReference type="InterPro" id="IPR036265">
    <property type="entry name" value="HIT-like_sf"/>
</dbReference>
<dbReference type="PIRSF" id="PIRSF000808">
    <property type="entry name" value="GalT"/>
    <property type="match status" value="1"/>
</dbReference>
<dbReference type="SUPFAM" id="SSF54197">
    <property type="entry name" value="HIT-like"/>
    <property type="match status" value="2"/>
</dbReference>
<dbReference type="STRING" id="1618659.UV11_C0027G0005"/>
<keyword evidence="6" id="KW-0862">Zinc</keyword>
<feature type="active site" description="Tele-UMP-histidine intermediate" evidence="8">
    <location>
        <position position="170"/>
    </location>
</feature>
<feature type="domain" description="Galactose-1-phosphate uridyl transferase C-terminal" evidence="11">
    <location>
        <begin position="191"/>
        <end position="299"/>
    </location>
</feature>
<dbReference type="InterPro" id="IPR005850">
    <property type="entry name" value="GalP_Utransf_C"/>
</dbReference>
<dbReference type="PANTHER" id="PTHR42763">
    <property type="entry name" value="ADP-GLUCOSE PHOSPHORYLASE"/>
    <property type="match status" value="1"/>
</dbReference>
<evidence type="ECO:0000259" key="11">
    <source>
        <dbReference type="Pfam" id="PF02744"/>
    </source>
</evidence>
<keyword evidence="5" id="KW-0479">Metal-binding</keyword>
<proteinExistence type="inferred from homology"/>
<dbReference type="InterPro" id="IPR053177">
    <property type="entry name" value="ADP-glucose_phosphorylase"/>
</dbReference>
<dbReference type="EMBL" id="LCDF01000027">
    <property type="protein sequence ID" value="KKS46644.1"/>
    <property type="molecule type" value="Genomic_DNA"/>
</dbReference>
<comment type="similarity">
    <text evidence="2">Belongs to the galactose-1-phosphate uridylyltransferase type 1 family.</text>
</comment>
<evidence type="ECO:0000313" key="12">
    <source>
        <dbReference type="EMBL" id="KKS46644.1"/>
    </source>
</evidence>
<evidence type="ECO:0000256" key="7">
    <source>
        <dbReference type="ARBA" id="ARBA00023277"/>
    </source>
</evidence>
<keyword evidence="7" id="KW-0119">Carbohydrate metabolism</keyword>
<keyword evidence="4 12" id="KW-0548">Nucleotidyltransferase</keyword>
<evidence type="ECO:0000256" key="9">
    <source>
        <dbReference type="SAM" id="MobiDB-lite"/>
    </source>
</evidence>
<comment type="caution">
    <text evidence="12">The sequence shown here is derived from an EMBL/GenBank/DDBJ whole genome shotgun (WGS) entry which is preliminary data.</text>
</comment>
<feature type="region of interest" description="Disordered" evidence="9">
    <location>
        <begin position="27"/>
        <end position="50"/>
    </location>
</feature>
<gene>
    <name evidence="12" type="ORF">UV11_C0027G0005</name>
</gene>
<dbReference type="Pfam" id="PF01087">
    <property type="entry name" value="GalP_UDP_transf"/>
    <property type="match status" value="1"/>
</dbReference>
<dbReference type="Gene3D" id="3.30.428.10">
    <property type="entry name" value="HIT-like"/>
    <property type="match status" value="2"/>
</dbReference>
<evidence type="ECO:0000313" key="13">
    <source>
        <dbReference type="Proteomes" id="UP000034036"/>
    </source>
</evidence>
<dbReference type="AlphaFoldDB" id="A0A0G0ZD95"/>
<accession>A0A0G0ZD95</accession>
<evidence type="ECO:0000256" key="8">
    <source>
        <dbReference type="PIRSR" id="PIRSR000808-1"/>
    </source>
</evidence>
<evidence type="ECO:0000256" key="2">
    <source>
        <dbReference type="ARBA" id="ARBA00010951"/>
    </source>
</evidence>
<dbReference type="InterPro" id="IPR005849">
    <property type="entry name" value="GalP_Utransf_N"/>
</dbReference>
<evidence type="ECO:0000256" key="6">
    <source>
        <dbReference type="ARBA" id="ARBA00022833"/>
    </source>
</evidence>
<evidence type="ECO:0000256" key="3">
    <source>
        <dbReference type="ARBA" id="ARBA00022679"/>
    </source>
</evidence>
<dbReference type="GO" id="GO:0006012">
    <property type="term" value="P:galactose metabolic process"/>
    <property type="evidence" value="ECO:0007669"/>
    <property type="project" value="InterPro"/>
</dbReference>
<evidence type="ECO:0000259" key="10">
    <source>
        <dbReference type="Pfam" id="PF01087"/>
    </source>
</evidence>
<dbReference type="PANTHER" id="PTHR42763:SF2">
    <property type="entry name" value="ADP-GLUCOSE PHOSPHORYLASE"/>
    <property type="match status" value="1"/>
</dbReference>
<dbReference type="Pfam" id="PF02744">
    <property type="entry name" value="GalP_UDP_tr_C"/>
    <property type="match status" value="1"/>
</dbReference>
<dbReference type="GO" id="GO:0008108">
    <property type="term" value="F:UDP-glucose:hexose-1-phosphate uridylyltransferase activity"/>
    <property type="evidence" value="ECO:0007669"/>
    <property type="project" value="InterPro"/>
</dbReference>
<reference evidence="12 13" key="1">
    <citation type="journal article" date="2015" name="Nature">
        <title>rRNA introns, odd ribosomes, and small enigmatic genomes across a large radiation of phyla.</title>
        <authorList>
            <person name="Brown C.T."/>
            <person name="Hug L.A."/>
            <person name="Thomas B.C."/>
            <person name="Sharon I."/>
            <person name="Castelle C.J."/>
            <person name="Singh A."/>
            <person name="Wilkins M.J."/>
            <person name="Williams K.H."/>
            <person name="Banfield J.F."/>
        </authorList>
    </citation>
    <scope>NUCLEOTIDE SEQUENCE [LARGE SCALE GENOMIC DNA]</scope>
</reference>
<dbReference type="InterPro" id="IPR001937">
    <property type="entry name" value="GalP_UDPtransf1"/>
</dbReference>
<sequence>MSSSNFRKDIVSGDWILIAPSIKKKPNFFGKSSKRPNAPQGSCPFEDPQKAGHGKPIYWLSKAGAVEKDPASWFVQAIPNKFPVLTEQKACPVVLSEGPYKTMKGVGFQEIVITRDHERSLGFMNNDEISLVVKTYIERYKALKKEKCVEYILIFHNNGPTAGASVGHPHSQIFALPIVPTDVSRSLAGSEKYFSKHKICVHCAVIKKELKDAKRVIYENKNFVVLCPYASKVSFEIRLFPKLHSPNFERLRGEESEEFVDALFATFSKLKNAMNDPDYNFFIHTSPVKGTGHYHWHMEILPRTSIWAGFELGTGIEILKVLPEDAAQILKNAKI</sequence>
<evidence type="ECO:0000256" key="1">
    <source>
        <dbReference type="ARBA" id="ARBA00001947"/>
    </source>
</evidence>